<accession>A0A849VS05</accession>
<dbReference type="GO" id="GO:0043709">
    <property type="term" value="P:cell adhesion involved in single-species biofilm formation"/>
    <property type="evidence" value="ECO:0007669"/>
    <property type="project" value="TreeGrafter"/>
</dbReference>
<dbReference type="SMART" id="SM00267">
    <property type="entry name" value="GGDEF"/>
    <property type="match status" value="1"/>
</dbReference>
<dbReference type="InterPro" id="IPR000160">
    <property type="entry name" value="GGDEF_dom"/>
</dbReference>
<dbReference type="GO" id="GO:1902201">
    <property type="term" value="P:negative regulation of bacterial-type flagellum-dependent cell motility"/>
    <property type="evidence" value="ECO:0007669"/>
    <property type="project" value="TreeGrafter"/>
</dbReference>
<keyword evidence="3" id="KW-0175">Coiled coil</keyword>
<dbReference type="FunFam" id="3.30.70.270:FF:000001">
    <property type="entry name" value="Diguanylate cyclase domain protein"/>
    <property type="match status" value="1"/>
</dbReference>
<comment type="catalytic activity">
    <reaction evidence="2">
        <text>2 GTP = 3',3'-c-di-GMP + 2 diphosphate</text>
        <dbReference type="Rhea" id="RHEA:24898"/>
        <dbReference type="ChEBI" id="CHEBI:33019"/>
        <dbReference type="ChEBI" id="CHEBI:37565"/>
        <dbReference type="ChEBI" id="CHEBI:58805"/>
        <dbReference type="EC" id="2.7.7.65"/>
    </reaction>
</comment>
<keyword evidence="7" id="KW-1185">Reference proteome</keyword>
<comment type="caution">
    <text evidence="6">The sequence shown here is derived from an EMBL/GenBank/DDBJ whole genome shotgun (WGS) entry which is preliminary data.</text>
</comment>
<dbReference type="PANTHER" id="PTHR45138">
    <property type="entry name" value="REGULATORY COMPONENTS OF SENSORY TRANSDUCTION SYSTEM"/>
    <property type="match status" value="1"/>
</dbReference>
<dbReference type="RefSeq" id="WP_162737151.1">
    <property type="nucleotide sequence ID" value="NZ_CP088292.1"/>
</dbReference>
<dbReference type="Gene3D" id="3.30.70.270">
    <property type="match status" value="1"/>
</dbReference>
<dbReference type="InterPro" id="IPR043128">
    <property type="entry name" value="Rev_trsase/Diguanyl_cyclase"/>
</dbReference>
<sequence>MSKVIFKCILVTIVMTASCVVITNAIREAVHMSDGPARLIAILCPLLITPPIIYLCLRQSEKLRQALTDLNRIMQELETTNARLFEASLRDNMTGLLNRETFFERMEALRRQGPGSLLIVDADHFKKINDNHGHHTGDAALIAIAQCISRCIGEDDCAGRIGGEEFAIFLATADETEVRGVAECIRAEVCSHALKSAEGAEVPLSVSIGGVAGVAAGTVKEHFRTADRRLYDAKRRGRNCVSVRSPVKNIA</sequence>
<evidence type="ECO:0000313" key="7">
    <source>
        <dbReference type="Proteomes" id="UP000550508"/>
    </source>
</evidence>
<feature type="coiled-coil region" evidence="3">
    <location>
        <begin position="60"/>
        <end position="87"/>
    </location>
</feature>
<feature type="transmembrane region" description="Helical" evidence="4">
    <location>
        <begin position="37"/>
        <end position="57"/>
    </location>
</feature>
<proteinExistence type="predicted"/>
<evidence type="ECO:0000256" key="1">
    <source>
        <dbReference type="ARBA" id="ARBA00012528"/>
    </source>
</evidence>
<protein>
    <recommendedName>
        <fullName evidence="1">diguanylate cyclase</fullName>
        <ecNumber evidence="1">2.7.7.65</ecNumber>
    </recommendedName>
</protein>
<gene>
    <name evidence="6" type="ORF">HQ945_06355</name>
</gene>
<dbReference type="NCBIfam" id="TIGR00254">
    <property type="entry name" value="GGDEF"/>
    <property type="match status" value="1"/>
</dbReference>
<evidence type="ECO:0000259" key="5">
    <source>
        <dbReference type="PROSITE" id="PS50887"/>
    </source>
</evidence>
<dbReference type="AlphaFoldDB" id="A0A849VS05"/>
<evidence type="ECO:0000313" key="6">
    <source>
        <dbReference type="EMBL" id="NTS30870.1"/>
    </source>
</evidence>
<keyword evidence="4" id="KW-0812">Transmembrane</keyword>
<dbReference type="SUPFAM" id="SSF55073">
    <property type="entry name" value="Nucleotide cyclase"/>
    <property type="match status" value="1"/>
</dbReference>
<dbReference type="Proteomes" id="UP000550508">
    <property type="component" value="Unassembled WGS sequence"/>
</dbReference>
<dbReference type="InterPro" id="IPR050469">
    <property type="entry name" value="Diguanylate_Cyclase"/>
</dbReference>
<dbReference type="PROSITE" id="PS51257">
    <property type="entry name" value="PROKAR_LIPOPROTEIN"/>
    <property type="match status" value="1"/>
</dbReference>
<dbReference type="InterPro" id="IPR029787">
    <property type="entry name" value="Nucleotide_cyclase"/>
</dbReference>
<dbReference type="PROSITE" id="PS50887">
    <property type="entry name" value="GGDEF"/>
    <property type="match status" value="1"/>
</dbReference>
<feature type="domain" description="GGDEF" evidence="5">
    <location>
        <begin position="113"/>
        <end position="246"/>
    </location>
</feature>
<reference evidence="6 7" key="1">
    <citation type="submission" date="2020-05" db="EMBL/GenBank/DDBJ databases">
        <authorList>
            <person name="Kim M.K."/>
        </authorList>
    </citation>
    <scope>NUCLEOTIDE SEQUENCE [LARGE SCALE GENOMIC DNA]</scope>
    <source>
        <strain evidence="6 7">BT25</strain>
    </source>
</reference>
<evidence type="ECO:0000256" key="3">
    <source>
        <dbReference type="SAM" id="Coils"/>
    </source>
</evidence>
<keyword evidence="4" id="KW-0472">Membrane</keyword>
<organism evidence="6 7">
    <name type="scientific">Phyllobacterium pellucidum</name>
    <dbReference type="NCBI Taxonomy" id="2740464"/>
    <lineage>
        <taxon>Bacteria</taxon>
        <taxon>Pseudomonadati</taxon>
        <taxon>Pseudomonadota</taxon>
        <taxon>Alphaproteobacteria</taxon>
        <taxon>Hyphomicrobiales</taxon>
        <taxon>Phyllobacteriaceae</taxon>
        <taxon>Phyllobacterium</taxon>
    </lineage>
</organism>
<dbReference type="EC" id="2.7.7.65" evidence="1"/>
<keyword evidence="4" id="KW-1133">Transmembrane helix</keyword>
<dbReference type="CDD" id="cd01949">
    <property type="entry name" value="GGDEF"/>
    <property type="match status" value="1"/>
</dbReference>
<dbReference type="PANTHER" id="PTHR45138:SF9">
    <property type="entry name" value="DIGUANYLATE CYCLASE DGCM-RELATED"/>
    <property type="match status" value="1"/>
</dbReference>
<evidence type="ECO:0000256" key="4">
    <source>
        <dbReference type="SAM" id="Phobius"/>
    </source>
</evidence>
<evidence type="ECO:0000256" key="2">
    <source>
        <dbReference type="ARBA" id="ARBA00034247"/>
    </source>
</evidence>
<dbReference type="EMBL" id="JABUMX010000001">
    <property type="protein sequence ID" value="NTS30870.1"/>
    <property type="molecule type" value="Genomic_DNA"/>
</dbReference>
<dbReference type="GO" id="GO:0005886">
    <property type="term" value="C:plasma membrane"/>
    <property type="evidence" value="ECO:0007669"/>
    <property type="project" value="TreeGrafter"/>
</dbReference>
<name>A0A849VS05_9HYPH</name>
<dbReference type="Pfam" id="PF00990">
    <property type="entry name" value="GGDEF"/>
    <property type="match status" value="1"/>
</dbReference>
<dbReference type="GO" id="GO:0052621">
    <property type="term" value="F:diguanylate cyclase activity"/>
    <property type="evidence" value="ECO:0007669"/>
    <property type="project" value="UniProtKB-EC"/>
</dbReference>